<dbReference type="EMBL" id="VOEI01000001">
    <property type="protein sequence ID" value="TWR28723.1"/>
    <property type="molecule type" value="Genomic_DNA"/>
</dbReference>
<evidence type="ECO:0000259" key="2">
    <source>
        <dbReference type="Pfam" id="PF08028"/>
    </source>
</evidence>
<evidence type="ECO:0000313" key="4">
    <source>
        <dbReference type="Proteomes" id="UP000318010"/>
    </source>
</evidence>
<dbReference type="AlphaFoldDB" id="A0A563UBQ9"/>
<dbReference type="GO" id="GO:0016627">
    <property type="term" value="F:oxidoreductase activity, acting on the CH-CH group of donors"/>
    <property type="evidence" value="ECO:0007669"/>
    <property type="project" value="InterPro"/>
</dbReference>
<dbReference type="InterPro" id="IPR046373">
    <property type="entry name" value="Acyl-CoA_Oxase/DH_mid-dom_sf"/>
</dbReference>
<protein>
    <submittedName>
        <fullName evidence="3">Acyl-CoA dehydrogenase</fullName>
    </submittedName>
</protein>
<keyword evidence="4" id="KW-1185">Reference proteome</keyword>
<comment type="caution">
    <text evidence="3">The sequence shown here is derived from an EMBL/GenBank/DDBJ whole genome shotgun (WGS) entry which is preliminary data.</text>
</comment>
<name>A0A563UBQ9_9SPHI</name>
<accession>A0A563UBQ9</accession>
<evidence type="ECO:0000256" key="1">
    <source>
        <dbReference type="ARBA" id="ARBA00023002"/>
    </source>
</evidence>
<sequence length="364" mass="40052">MSAIHHPSQLLDAAWVKQIRDNAAEAEALGMLHPKQLELVYQQQWFNMLVPEAYGGLQYSLPKLIETEEALSWADGSLGWVVTLCSGAGFFGGFIVPEVAKEIFADKKTCLAGSGADTGTATEHNNGFIINGNWKYASGVHHATHITINCRIVNAKGTPLTVDSAPIIRSFVLDKADVQLQSGWKYMGMVATGSDAYTIDNVYVDKNCSFEIKPEATVIDATIYKYPFLQLAEATLAANLSGLAVNFVDLCKDAFVFKATNVRRVSEANAALMMEERESAIILLNDARTAFYKAVNLSWEDIANENYLKDVSRASRMLARVARETVDGLYPYCGLLAASPDTELNRVWRDIHTASQHALLTFLE</sequence>
<evidence type="ECO:0000313" key="3">
    <source>
        <dbReference type="EMBL" id="TWR28723.1"/>
    </source>
</evidence>
<gene>
    <name evidence="3" type="ORF">FPZ42_05830</name>
</gene>
<dbReference type="RefSeq" id="WP_146269517.1">
    <property type="nucleotide sequence ID" value="NZ_VOEI01000001.1"/>
</dbReference>
<dbReference type="SUPFAM" id="SSF56645">
    <property type="entry name" value="Acyl-CoA dehydrogenase NM domain-like"/>
    <property type="match status" value="1"/>
</dbReference>
<proteinExistence type="predicted"/>
<keyword evidence="1" id="KW-0560">Oxidoreductase</keyword>
<organism evidence="3 4">
    <name type="scientific">Mucilaginibacter achroorhodeus</name>
    <dbReference type="NCBI Taxonomy" id="2599294"/>
    <lineage>
        <taxon>Bacteria</taxon>
        <taxon>Pseudomonadati</taxon>
        <taxon>Bacteroidota</taxon>
        <taxon>Sphingobacteriia</taxon>
        <taxon>Sphingobacteriales</taxon>
        <taxon>Sphingobacteriaceae</taxon>
        <taxon>Mucilaginibacter</taxon>
    </lineage>
</organism>
<dbReference type="Gene3D" id="1.10.540.10">
    <property type="entry name" value="Acyl-CoA dehydrogenase/oxidase, N-terminal domain"/>
    <property type="match status" value="1"/>
</dbReference>
<dbReference type="Proteomes" id="UP000318010">
    <property type="component" value="Unassembled WGS sequence"/>
</dbReference>
<reference evidence="3 4" key="1">
    <citation type="submission" date="2019-07" db="EMBL/GenBank/DDBJ databases">
        <authorList>
            <person name="Kim J."/>
        </authorList>
    </citation>
    <scope>NUCLEOTIDE SEQUENCE [LARGE SCALE GENOMIC DNA]</scope>
    <source>
        <strain evidence="3 4">MJ1a</strain>
    </source>
</reference>
<dbReference type="InterPro" id="IPR013107">
    <property type="entry name" value="Acyl-CoA_DH_C"/>
</dbReference>
<dbReference type="InterPro" id="IPR009100">
    <property type="entry name" value="AcylCoA_DH/oxidase_NM_dom_sf"/>
</dbReference>
<feature type="domain" description="Acyl-CoA dehydrogenase C-terminal" evidence="2">
    <location>
        <begin position="286"/>
        <end position="360"/>
    </location>
</feature>
<dbReference type="OrthoDB" id="1170793at2"/>
<dbReference type="Pfam" id="PF08028">
    <property type="entry name" value="Acyl-CoA_dh_2"/>
    <property type="match status" value="1"/>
</dbReference>
<dbReference type="PIRSF" id="PIRSF016578">
    <property type="entry name" value="HsaA"/>
    <property type="match status" value="1"/>
</dbReference>
<dbReference type="InterPro" id="IPR037069">
    <property type="entry name" value="AcylCoA_DH/ox_N_sf"/>
</dbReference>
<dbReference type="Gene3D" id="2.40.110.10">
    <property type="entry name" value="Butyryl-CoA Dehydrogenase, subunit A, domain 2"/>
    <property type="match status" value="1"/>
</dbReference>
<dbReference type="Gene3D" id="1.20.140.10">
    <property type="entry name" value="Butyryl-CoA Dehydrogenase, subunit A, domain 3"/>
    <property type="match status" value="1"/>
</dbReference>
<dbReference type="GO" id="GO:0050660">
    <property type="term" value="F:flavin adenine dinucleotide binding"/>
    <property type="evidence" value="ECO:0007669"/>
    <property type="project" value="InterPro"/>
</dbReference>